<proteinExistence type="predicted"/>
<evidence type="ECO:0000313" key="2">
    <source>
        <dbReference type="EMBL" id="KZS09488.1"/>
    </source>
</evidence>
<keyword evidence="3" id="KW-1185">Reference proteome</keyword>
<gene>
    <name evidence="2" type="ORF">APZ42_026311</name>
</gene>
<protein>
    <submittedName>
        <fullName evidence="2">Uncharacterized protein</fullName>
    </submittedName>
</protein>
<evidence type="ECO:0000256" key="1">
    <source>
        <dbReference type="SAM" id="MobiDB-lite"/>
    </source>
</evidence>
<comment type="caution">
    <text evidence="2">The sequence shown here is derived from an EMBL/GenBank/DDBJ whole genome shotgun (WGS) entry which is preliminary data.</text>
</comment>
<organism evidence="2 3">
    <name type="scientific">Daphnia magna</name>
    <dbReference type="NCBI Taxonomy" id="35525"/>
    <lineage>
        <taxon>Eukaryota</taxon>
        <taxon>Metazoa</taxon>
        <taxon>Ecdysozoa</taxon>
        <taxon>Arthropoda</taxon>
        <taxon>Crustacea</taxon>
        <taxon>Branchiopoda</taxon>
        <taxon>Diplostraca</taxon>
        <taxon>Cladocera</taxon>
        <taxon>Anomopoda</taxon>
        <taxon>Daphniidae</taxon>
        <taxon>Daphnia</taxon>
    </lineage>
</organism>
<sequence>MPQKTKSGEEKEGRLTLWPCCLMDPVTSRDVIGNRNLSRLPADEGNELREGSRQSTALECK</sequence>
<accession>A0A164SCM8</accession>
<reference evidence="2 3" key="1">
    <citation type="submission" date="2016-03" db="EMBL/GenBank/DDBJ databases">
        <title>EvidentialGene: Evidence-directed Construction of Genes on Genomes.</title>
        <authorList>
            <person name="Gilbert D.G."/>
            <person name="Choi J.-H."/>
            <person name="Mockaitis K."/>
            <person name="Colbourne J."/>
            <person name="Pfrender M."/>
        </authorList>
    </citation>
    <scope>NUCLEOTIDE SEQUENCE [LARGE SCALE GENOMIC DNA]</scope>
    <source>
        <strain evidence="2 3">Xinb3</strain>
        <tissue evidence="2">Complete organism</tissue>
    </source>
</reference>
<dbReference type="EMBL" id="LRGB01002066">
    <property type="protein sequence ID" value="KZS09488.1"/>
    <property type="molecule type" value="Genomic_DNA"/>
</dbReference>
<dbReference type="Proteomes" id="UP000076858">
    <property type="component" value="Unassembled WGS sequence"/>
</dbReference>
<feature type="region of interest" description="Disordered" evidence="1">
    <location>
        <begin position="37"/>
        <end position="61"/>
    </location>
</feature>
<dbReference type="AlphaFoldDB" id="A0A164SCM8"/>
<name>A0A164SCM8_9CRUS</name>
<evidence type="ECO:0000313" key="3">
    <source>
        <dbReference type="Proteomes" id="UP000076858"/>
    </source>
</evidence>